<feature type="transmembrane region" description="Helical" evidence="13">
    <location>
        <begin position="49"/>
        <end position="73"/>
    </location>
</feature>
<evidence type="ECO:0000313" key="15">
    <source>
        <dbReference type="EMBL" id="MCB5199947.1"/>
    </source>
</evidence>
<dbReference type="SUPFAM" id="SSF81342">
    <property type="entry name" value="Transmembrane di-heme cytochromes"/>
    <property type="match status" value="1"/>
</dbReference>
<keyword evidence="5" id="KW-0349">Heme</keyword>
<keyword evidence="10" id="KW-0408">Iron</keyword>
<evidence type="ECO:0000256" key="9">
    <source>
        <dbReference type="ARBA" id="ARBA00022989"/>
    </source>
</evidence>
<keyword evidence="9 13" id="KW-1133">Transmembrane helix</keyword>
<keyword evidence="6 13" id="KW-0812">Transmembrane</keyword>
<evidence type="ECO:0000256" key="10">
    <source>
        <dbReference type="ARBA" id="ARBA00023004"/>
    </source>
</evidence>
<sequence length="181" mass="19891">MATIKDTPTRYGVISRVLHWGMALLFAAQFASAAARALLERENALRETLWSYHTNLGATLFVLVALRGIWGLLNIPNRPPHSGAVGTAALAGHVAIYVLMFLVPFTRLLASAGSERGFSYFGIPIFPARETEIAWMQIPANWHGEMGWLLLALIAGHIAMAIVWHGIIQKDHTLQRMTGGH</sequence>
<keyword evidence="16" id="KW-1185">Reference proteome</keyword>
<evidence type="ECO:0000256" key="2">
    <source>
        <dbReference type="ARBA" id="ARBA00004651"/>
    </source>
</evidence>
<comment type="subcellular location">
    <subcellularLocation>
        <location evidence="2">Cell membrane</location>
        <topology evidence="2">Multi-pass membrane protein</topology>
    </subcellularLocation>
</comment>
<comment type="cofactor">
    <cofactor evidence="1">
        <name>heme b</name>
        <dbReference type="ChEBI" id="CHEBI:60344"/>
    </cofactor>
</comment>
<dbReference type="Pfam" id="PF01292">
    <property type="entry name" value="Ni_hydr_CYTB"/>
    <property type="match status" value="1"/>
</dbReference>
<evidence type="ECO:0000256" key="5">
    <source>
        <dbReference type="ARBA" id="ARBA00022617"/>
    </source>
</evidence>
<accession>A0ABS8BW23</accession>
<evidence type="ECO:0000256" key="7">
    <source>
        <dbReference type="ARBA" id="ARBA00022723"/>
    </source>
</evidence>
<dbReference type="Proteomes" id="UP001138961">
    <property type="component" value="Unassembled WGS sequence"/>
</dbReference>
<keyword evidence="11 13" id="KW-0472">Membrane</keyword>
<dbReference type="PANTHER" id="PTHR30529">
    <property type="entry name" value="CYTOCHROME B561"/>
    <property type="match status" value="1"/>
</dbReference>
<feature type="domain" description="Cytochrome b561 bacterial/Ni-hydrogenase" evidence="14">
    <location>
        <begin position="10"/>
        <end position="180"/>
    </location>
</feature>
<dbReference type="RefSeq" id="WP_226748588.1">
    <property type="nucleotide sequence ID" value="NZ_JAJATZ010000005.1"/>
</dbReference>
<gene>
    <name evidence="15" type="ORF">LGQ03_11925</name>
</gene>
<dbReference type="EMBL" id="JAJATZ010000005">
    <property type="protein sequence ID" value="MCB5199947.1"/>
    <property type="molecule type" value="Genomic_DNA"/>
</dbReference>
<reference evidence="15" key="1">
    <citation type="submission" date="2021-10" db="EMBL/GenBank/DDBJ databases">
        <title>Loktanella gaetbuli sp. nov., isolated from a tidal flat.</title>
        <authorList>
            <person name="Park S."/>
            <person name="Yoon J.-H."/>
        </authorList>
    </citation>
    <scope>NUCLEOTIDE SEQUENCE</scope>
    <source>
        <strain evidence="15">TSTF-M6</strain>
    </source>
</reference>
<name>A0ABS8BW23_9RHOB</name>
<keyword evidence="7" id="KW-0479">Metal-binding</keyword>
<evidence type="ECO:0000256" key="8">
    <source>
        <dbReference type="ARBA" id="ARBA00022982"/>
    </source>
</evidence>
<dbReference type="InterPro" id="IPR052168">
    <property type="entry name" value="Cytochrome_b561_oxidase"/>
</dbReference>
<dbReference type="InterPro" id="IPR011577">
    <property type="entry name" value="Cyt_b561_bac/Ni-Hgenase"/>
</dbReference>
<evidence type="ECO:0000259" key="14">
    <source>
        <dbReference type="Pfam" id="PF01292"/>
    </source>
</evidence>
<evidence type="ECO:0000256" key="3">
    <source>
        <dbReference type="ARBA" id="ARBA00022448"/>
    </source>
</evidence>
<evidence type="ECO:0000256" key="13">
    <source>
        <dbReference type="SAM" id="Phobius"/>
    </source>
</evidence>
<comment type="similarity">
    <text evidence="12">Belongs to the cytochrome b561 family.</text>
</comment>
<evidence type="ECO:0000313" key="16">
    <source>
        <dbReference type="Proteomes" id="UP001138961"/>
    </source>
</evidence>
<proteinExistence type="inferred from homology"/>
<keyword evidence="4" id="KW-1003">Cell membrane</keyword>
<keyword evidence="3" id="KW-0813">Transport</keyword>
<protein>
    <submittedName>
        <fullName evidence="15">Cytochrome b</fullName>
    </submittedName>
</protein>
<feature type="transmembrane region" description="Helical" evidence="13">
    <location>
        <begin position="85"/>
        <end position="105"/>
    </location>
</feature>
<dbReference type="PANTHER" id="PTHR30529:SF1">
    <property type="entry name" value="CYTOCHROME B561 HOMOLOG 2"/>
    <property type="match status" value="1"/>
</dbReference>
<evidence type="ECO:0000256" key="12">
    <source>
        <dbReference type="ARBA" id="ARBA00037975"/>
    </source>
</evidence>
<evidence type="ECO:0000256" key="11">
    <source>
        <dbReference type="ARBA" id="ARBA00023136"/>
    </source>
</evidence>
<dbReference type="InterPro" id="IPR016174">
    <property type="entry name" value="Di-haem_cyt_TM"/>
</dbReference>
<evidence type="ECO:0000256" key="4">
    <source>
        <dbReference type="ARBA" id="ARBA00022475"/>
    </source>
</evidence>
<evidence type="ECO:0000256" key="6">
    <source>
        <dbReference type="ARBA" id="ARBA00022692"/>
    </source>
</evidence>
<comment type="caution">
    <text evidence="15">The sequence shown here is derived from an EMBL/GenBank/DDBJ whole genome shotgun (WGS) entry which is preliminary data.</text>
</comment>
<organism evidence="15 16">
    <name type="scientific">Loktanella gaetbuli</name>
    <dbReference type="NCBI Taxonomy" id="2881335"/>
    <lineage>
        <taxon>Bacteria</taxon>
        <taxon>Pseudomonadati</taxon>
        <taxon>Pseudomonadota</taxon>
        <taxon>Alphaproteobacteria</taxon>
        <taxon>Rhodobacterales</taxon>
        <taxon>Roseobacteraceae</taxon>
        <taxon>Loktanella</taxon>
    </lineage>
</organism>
<evidence type="ECO:0000256" key="1">
    <source>
        <dbReference type="ARBA" id="ARBA00001970"/>
    </source>
</evidence>
<keyword evidence="8" id="KW-0249">Electron transport</keyword>
<feature type="transmembrane region" description="Helical" evidence="13">
    <location>
        <begin position="146"/>
        <end position="167"/>
    </location>
</feature>
<dbReference type="Gene3D" id="1.20.950.20">
    <property type="entry name" value="Transmembrane di-heme cytochromes, Chain C"/>
    <property type="match status" value="1"/>
</dbReference>